<dbReference type="GO" id="GO:0007008">
    <property type="term" value="P:outer mitochondrial membrane organization"/>
    <property type="evidence" value="ECO:0007669"/>
    <property type="project" value="InterPro"/>
</dbReference>
<protein>
    <submittedName>
        <fullName evidence="2">Uncharacterized protein</fullName>
    </submittedName>
</protein>
<accession>A0A5J5FA46</accession>
<organism evidence="2 3">
    <name type="scientific">Sphaerosporella brunnea</name>
    <dbReference type="NCBI Taxonomy" id="1250544"/>
    <lineage>
        <taxon>Eukaryota</taxon>
        <taxon>Fungi</taxon>
        <taxon>Dikarya</taxon>
        <taxon>Ascomycota</taxon>
        <taxon>Pezizomycotina</taxon>
        <taxon>Pezizomycetes</taxon>
        <taxon>Pezizales</taxon>
        <taxon>Pyronemataceae</taxon>
        <taxon>Sphaerosporella</taxon>
    </lineage>
</organism>
<evidence type="ECO:0000313" key="2">
    <source>
        <dbReference type="EMBL" id="KAA8913636.1"/>
    </source>
</evidence>
<dbReference type="AlphaFoldDB" id="A0A5J5FA46"/>
<evidence type="ECO:0000313" key="3">
    <source>
        <dbReference type="Proteomes" id="UP000326924"/>
    </source>
</evidence>
<dbReference type="Proteomes" id="UP000326924">
    <property type="component" value="Unassembled WGS sequence"/>
</dbReference>
<evidence type="ECO:0000256" key="1">
    <source>
        <dbReference type="SAM" id="Phobius"/>
    </source>
</evidence>
<dbReference type="InterPro" id="IPR035195">
    <property type="entry name" value="Emr1"/>
</dbReference>
<dbReference type="GO" id="GO:0005739">
    <property type="term" value="C:mitochondrion"/>
    <property type="evidence" value="ECO:0007669"/>
    <property type="project" value="GOC"/>
</dbReference>
<reference evidence="2 3" key="1">
    <citation type="submission" date="2019-09" db="EMBL/GenBank/DDBJ databases">
        <title>Draft genome of the ectomycorrhizal ascomycete Sphaerosporella brunnea.</title>
        <authorList>
            <consortium name="DOE Joint Genome Institute"/>
            <person name="Benucci G.M."/>
            <person name="Marozzi G."/>
            <person name="Antonielli L."/>
            <person name="Sanchez S."/>
            <person name="Marco P."/>
            <person name="Wang X."/>
            <person name="Falini L.B."/>
            <person name="Barry K."/>
            <person name="Haridas S."/>
            <person name="Lipzen A."/>
            <person name="Labutti K."/>
            <person name="Grigoriev I.V."/>
            <person name="Murat C."/>
            <person name="Martin F."/>
            <person name="Albertini E."/>
            <person name="Donnini D."/>
            <person name="Bonito G."/>
        </authorList>
    </citation>
    <scope>NUCLEOTIDE SEQUENCE [LARGE SCALE GENOMIC DNA]</scope>
    <source>
        <strain evidence="2 3">Sb_GMNB300</strain>
    </source>
</reference>
<dbReference type="InParanoid" id="A0A5J5FA46"/>
<proteinExistence type="predicted"/>
<comment type="caution">
    <text evidence="2">The sequence shown here is derived from an EMBL/GenBank/DDBJ whole genome shotgun (WGS) entry which is preliminary data.</text>
</comment>
<name>A0A5J5FA46_9PEZI</name>
<dbReference type="Pfam" id="PF17237">
    <property type="entry name" value="Emr1"/>
    <property type="match status" value="1"/>
</dbReference>
<feature type="transmembrane region" description="Helical" evidence="1">
    <location>
        <begin position="82"/>
        <end position="101"/>
    </location>
</feature>
<keyword evidence="1" id="KW-1133">Transmembrane helix</keyword>
<gene>
    <name evidence="2" type="ORF">FN846DRAFT_902701</name>
</gene>
<sequence length="111" mass="12617">MSETWEVQLLRPTKHSVHVPIRRKGLALAWLSTSLSQFLRPAIVLTAAIIEGRMAKFEIPNLRNLFAASRTEEEERTYSRTAFYNLLLFAGSIAAFSFIAQHAGKTQQQLR</sequence>
<keyword evidence="3" id="KW-1185">Reference proteome</keyword>
<dbReference type="EMBL" id="VXIS01000013">
    <property type="protein sequence ID" value="KAA8913636.1"/>
    <property type="molecule type" value="Genomic_DNA"/>
</dbReference>
<keyword evidence="1" id="KW-0472">Membrane</keyword>
<keyword evidence="1" id="KW-0812">Transmembrane</keyword>